<protein>
    <recommendedName>
        <fullName evidence="6">Berberine/berberine-like domain-containing protein</fullName>
    </recommendedName>
</protein>
<name>A0AAN6SYB2_9PEZI</name>
<reference evidence="7" key="1">
    <citation type="journal article" date="2023" name="Mol. Phylogenet. Evol.">
        <title>Genome-scale phylogeny and comparative genomics of the fungal order Sordariales.</title>
        <authorList>
            <person name="Hensen N."/>
            <person name="Bonometti L."/>
            <person name="Westerberg I."/>
            <person name="Brannstrom I.O."/>
            <person name="Guillou S."/>
            <person name="Cros-Aarteil S."/>
            <person name="Calhoun S."/>
            <person name="Haridas S."/>
            <person name="Kuo A."/>
            <person name="Mondo S."/>
            <person name="Pangilinan J."/>
            <person name="Riley R."/>
            <person name="LaButti K."/>
            <person name="Andreopoulos B."/>
            <person name="Lipzen A."/>
            <person name="Chen C."/>
            <person name="Yan M."/>
            <person name="Daum C."/>
            <person name="Ng V."/>
            <person name="Clum A."/>
            <person name="Steindorff A."/>
            <person name="Ohm R.A."/>
            <person name="Martin F."/>
            <person name="Silar P."/>
            <person name="Natvig D.O."/>
            <person name="Lalanne C."/>
            <person name="Gautier V."/>
            <person name="Ament-Velasquez S.L."/>
            <person name="Kruys A."/>
            <person name="Hutchinson M.I."/>
            <person name="Powell A.J."/>
            <person name="Barry K."/>
            <person name="Miller A.N."/>
            <person name="Grigoriev I.V."/>
            <person name="Debuchy R."/>
            <person name="Gladieux P."/>
            <person name="Hiltunen Thoren M."/>
            <person name="Johannesson H."/>
        </authorList>
    </citation>
    <scope>NUCLEOTIDE SEQUENCE</scope>
    <source>
        <strain evidence="7">CBS 757.83</strain>
    </source>
</reference>
<dbReference type="AlphaFoldDB" id="A0AAN6SYB2"/>
<reference evidence="7" key="2">
    <citation type="submission" date="2023-05" db="EMBL/GenBank/DDBJ databases">
        <authorList>
            <consortium name="Lawrence Berkeley National Laboratory"/>
            <person name="Steindorff A."/>
            <person name="Hensen N."/>
            <person name="Bonometti L."/>
            <person name="Westerberg I."/>
            <person name="Brannstrom I.O."/>
            <person name="Guillou S."/>
            <person name="Cros-Aarteil S."/>
            <person name="Calhoun S."/>
            <person name="Haridas S."/>
            <person name="Kuo A."/>
            <person name="Mondo S."/>
            <person name="Pangilinan J."/>
            <person name="Riley R."/>
            <person name="Labutti K."/>
            <person name="Andreopoulos B."/>
            <person name="Lipzen A."/>
            <person name="Chen C."/>
            <person name="Yanf M."/>
            <person name="Daum C."/>
            <person name="Ng V."/>
            <person name="Clum A."/>
            <person name="Ohm R."/>
            <person name="Martin F."/>
            <person name="Silar P."/>
            <person name="Natvig D."/>
            <person name="Lalanne C."/>
            <person name="Gautier V."/>
            <person name="Ament-Velasquez S.L."/>
            <person name="Kruys A."/>
            <person name="Hutchinson M.I."/>
            <person name="Powell A.J."/>
            <person name="Barry K."/>
            <person name="Miller A.N."/>
            <person name="Grigoriev I.V."/>
            <person name="Debuchy R."/>
            <person name="Gladieux P."/>
            <person name="Thoren M.H."/>
            <person name="Johannesson H."/>
        </authorList>
    </citation>
    <scope>NUCLEOTIDE SEQUENCE</scope>
    <source>
        <strain evidence="7">CBS 757.83</strain>
    </source>
</reference>
<evidence type="ECO:0000256" key="1">
    <source>
        <dbReference type="ARBA" id="ARBA00001974"/>
    </source>
</evidence>
<dbReference type="Pfam" id="PF08031">
    <property type="entry name" value="BBE"/>
    <property type="match status" value="1"/>
</dbReference>
<keyword evidence="5" id="KW-0560">Oxidoreductase</keyword>
<dbReference type="GO" id="GO:0050660">
    <property type="term" value="F:flavin adenine dinucleotide binding"/>
    <property type="evidence" value="ECO:0007669"/>
    <property type="project" value="InterPro"/>
</dbReference>
<proteinExistence type="inferred from homology"/>
<dbReference type="GO" id="GO:0016491">
    <property type="term" value="F:oxidoreductase activity"/>
    <property type="evidence" value="ECO:0007669"/>
    <property type="project" value="UniProtKB-KW"/>
</dbReference>
<feature type="domain" description="Berberine/berberine-like" evidence="6">
    <location>
        <begin position="255"/>
        <end position="293"/>
    </location>
</feature>
<dbReference type="InterPro" id="IPR016169">
    <property type="entry name" value="FAD-bd_PCMH_sub2"/>
</dbReference>
<evidence type="ECO:0000256" key="4">
    <source>
        <dbReference type="ARBA" id="ARBA00022827"/>
    </source>
</evidence>
<evidence type="ECO:0000256" key="5">
    <source>
        <dbReference type="ARBA" id="ARBA00023002"/>
    </source>
</evidence>
<dbReference type="InterPro" id="IPR050416">
    <property type="entry name" value="FAD-linked_Oxidoreductase"/>
</dbReference>
<dbReference type="SUPFAM" id="SSF56176">
    <property type="entry name" value="FAD-binding/transporter-associated domain-like"/>
    <property type="match status" value="1"/>
</dbReference>
<evidence type="ECO:0000259" key="6">
    <source>
        <dbReference type="Pfam" id="PF08031"/>
    </source>
</evidence>
<evidence type="ECO:0000313" key="8">
    <source>
        <dbReference type="Proteomes" id="UP001305647"/>
    </source>
</evidence>
<evidence type="ECO:0000313" key="7">
    <source>
        <dbReference type="EMBL" id="KAK4097304.1"/>
    </source>
</evidence>
<dbReference type="Proteomes" id="UP001305647">
    <property type="component" value="Unassembled WGS sequence"/>
</dbReference>
<organism evidence="7 8">
    <name type="scientific">Parathielavia hyrcaniae</name>
    <dbReference type="NCBI Taxonomy" id="113614"/>
    <lineage>
        <taxon>Eukaryota</taxon>
        <taxon>Fungi</taxon>
        <taxon>Dikarya</taxon>
        <taxon>Ascomycota</taxon>
        <taxon>Pezizomycotina</taxon>
        <taxon>Sordariomycetes</taxon>
        <taxon>Sordariomycetidae</taxon>
        <taxon>Sordariales</taxon>
        <taxon>Chaetomiaceae</taxon>
        <taxon>Parathielavia</taxon>
    </lineage>
</organism>
<sequence>GHYVTANERRNPDLFWALKGGGPASFAVILSVTMKTFPDIPSAGATLYINTTHTTDSNVWWNGTELFHKWSNHFVDHGLYVYFEILPFTLRVRPFVGIGKTQTELQTVLQPFLDELTAKGVPFDFAIKQFSTFYDLYVDLFEPEAAGSSALTGGWMFNHQDVATNNDGIIEAFKTVLSPRPDVFSFMVGHLFNPGYGAPTSNSATHPAWRNATDFIISIVVVPVGSSLAQKADLQNVLTNTVDEALRQASTSGCTYVNEADPSQENWQSHFWGSKYPKLRLLRYKWDPLGVFYAVSTPGTEGWIETEEARLCRKLW</sequence>
<evidence type="ECO:0000256" key="2">
    <source>
        <dbReference type="ARBA" id="ARBA00005466"/>
    </source>
</evidence>
<dbReference type="PANTHER" id="PTHR42973:SF39">
    <property type="entry name" value="FAD-BINDING PCMH-TYPE DOMAIN-CONTAINING PROTEIN"/>
    <property type="match status" value="1"/>
</dbReference>
<feature type="non-terminal residue" evidence="7">
    <location>
        <position position="1"/>
    </location>
</feature>
<dbReference type="InterPro" id="IPR012951">
    <property type="entry name" value="BBE"/>
</dbReference>
<gene>
    <name evidence="7" type="ORF">N658DRAFT_434241</name>
</gene>
<comment type="similarity">
    <text evidence="2">Belongs to the oxygen-dependent FAD-linked oxidoreductase family.</text>
</comment>
<accession>A0AAN6SYB2</accession>
<dbReference type="PANTHER" id="PTHR42973">
    <property type="entry name" value="BINDING OXIDOREDUCTASE, PUTATIVE (AFU_ORTHOLOGUE AFUA_1G17690)-RELATED"/>
    <property type="match status" value="1"/>
</dbReference>
<comment type="caution">
    <text evidence="7">The sequence shown here is derived from an EMBL/GenBank/DDBJ whole genome shotgun (WGS) entry which is preliminary data.</text>
</comment>
<evidence type="ECO:0000256" key="3">
    <source>
        <dbReference type="ARBA" id="ARBA00022630"/>
    </source>
</evidence>
<keyword evidence="4" id="KW-0274">FAD</keyword>
<keyword evidence="3" id="KW-0285">Flavoprotein</keyword>
<dbReference type="Gene3D" id="3.30.465.10">
    <property type="match status" value="1"/>
</dbReference>
<comment type="cofactor">
    <cofactor evidence="1">
        <name>FAD</name>
        <dbReference type="ChEBI" id="CHEBI:57692"/>
    </cofactor>
</comment>
<dbReference type="Gene3D" id="3.40.462.20">
    <property type="match status" value="1"/>
</dbReference>
<dbReference type="InterPro" id="IPR036318">
    <property type="entry name" value="FAD-bd_PCMH-like_sf"/>
</dbReference>
<keyword evidence="8" id="KW-1185">Reference proteome</keyword>
<dbReference type="EMBL" id="MU863678">
    <property type="protein sequence ID" value="KAK4097304.1"/>
    <property type="molecule type" value="Genomic_DNA"/>
</dbReference>